<protein>
    <submittedName>
        <fullName evidence="7">Cytochrome C</fullName>
    </submittedName>
</protein>
<dbReference type="Pfam" id="PF21342">
    <property type="entry name" value="SoxA-TsdA_cyt-c"/>
    <property type="match status" value="1"/>
</dbReference>
<keyword evidence="8" id="KW-1185">Reference proteome</keyword>
<evidence type="ECO:0000256" key="5">
    <source>
        <dbReference type="SAM" id="MobiDB-lite"/>
    </source>
</evidence>
<dbReference type="GO" id="GO:0020037">
    <property type="term" value="F:heme binding"/>
    <property type="evidence" value="ECO:0007669"/>
    <property type="project" value="InterPro"/>
</dbReference>
<dbReference type="EMBL" id="CP016027">
    <property type="protein sequence ID" value="ANJ68202.1"/>
    <property type="molecule type" value="Genomic_DNA"/>
</dbReference>
<keyword evidence="2 4" id="KW-0479">Metal-binding</keyword>
<gene>
    <name evidence="7" type="ORF">A9404_01070</name>
</gene>
<evidence type="ECO:0000313" key="7">
    <source>
        <dbReference type="EMBL" id="ANJ68202.1"/>
    </source>
</evidence>
<accession>A0A191ZK32</accession>
<dbReference type="Proteomes" id="UP000078596">
    <property type="component" value="Chromosome"/>
</dbReference>
<dbReference type="KEGG" id="haz:A9404_01070"/>
<keyword evidence="3 4" id="KW-0408">Iron</keyword>
<evidence type="ECO:0000256" key="1">
    <source>
        <dbReference type="ARBA" id="ARBA00022617"/>
    </source>
</evidence>
<dbReference type="Pfam" id="PF00034">
    <property type="entry name" value="Cytochrom_C"/>
    <property type="match status" value="1"/>
</dbReference>
<keyword evidence="1 4" id="KW-0349">Heme</keyword>
<sequence length="265" mass="28864">MPEGPFGDMIKLGQKIFNHTPKYAPKYVGNSLSCANCHLDAGRLADSAPLWAAYPAYPAYRSKNKKVNSYQERLQGCFMYSMNGKAPPLNSDVLLALESYSYFLAKGAPVGDEKMAGRGFPKLAAPAESPDLTRGQKVYEASCALCHGSDGQGRTVNGQVVFPPLWGKNSYNWGAGMHSVSTAASFIHANMPFGMPKTLTEQQAWDVAAYINSRPRPQDPRFTGSVEETRAKFHPNTKYDYYGQTIDGKQLGNPANTPPAGTVPK</sequence>
<name>A0A191ZK32_9GAMM</name>
<dbReference type="STRING" id="1860122.A9404_01070"/>
<evidence type="ECO:0000256" key="3">
    <source>
        <dbReference type="ARBA" id="ARBA00023004"/>
    </source>
</evidence>
<dbReference type="GO" id="GO:0009055">
    <property type="term" value="F:electron transfer activity"/>
    <property type="evidence" value="ECO:0007669"/>
    <property type="project" value="InterPro"/>
</dbReference>
<organism evidence="7 8">
    <name type="scientific">Halothiobacillus diazotrophicus</name>
    <dbReference type="NCBI Taxonomy" id="1860122"/>
    <lineage>
        <taxon>Bacteria</taxon>
        <taxon>Pseudomonadati</taxon>
        <taxon>Pseudomonadota</taxon>
        <taxon>Gammaproteobacteria</taxon>
        <taxon>Chromatiales</taxon>
        <taxon>Halothiobacillaceae</taxon>
        <taxon>Halothiobacillus</taxon>
    </lineage>
</organism>
<evidence type="ECO:0000256" key="2">
    <source>
        <dbReference type="ARBA" id="ARBA00022723"/>
    </source>
</evidence>
<evidence type="ECO:0000259" key="6">
    <source>
        <dbReference type="PROSITE" id="PS51007"/>
    </source>
</evidence>
<reference evidence="7 8" key="1">
    <citation type="submission" date="2016-06" db="EMBL/GenBank/DDBJ databases">
        <title>Insight into the functional genes involving in sulfur oxidation in Pearl River water.</title>
        <authorList>
            <person name="Luo J."/>
            <person name="Tan X."/>
            <person name="Lin W."/>
        </authorList>
    </citation>
    <scope>NUCLEOTIDE SEQUENCE [LARGE SCALE GENOMIC DNA]</scope>
    <source>
        <strain evidence="7 8">LS2</strain>
    </source>
</reference>
<feature type="domain" description="Cytochrome c" evidence="6">
    <location>
        <begin position="130"/>
        <end position="215"/>
    </location>
</feature>
<dbReference type="AlphaFoldDB" id="A0A191ZK32"/>
<evidence type="ECO:0000256" key="4">
    <source>
        <dbReference type="PROSITE-ProRule" id="PRU00433"/>
    </source>
</evidence>
<proteinExistence type="predicted"/>
<dbReference type="InterPro" id="IPR036909">
    <property type="entry name" value="Cyt_c-like_dom_sf"/>
</dbReference>
<dbReference type="PANTHER" id="PTHR35008">
    <property type="entry name" value="BLL4482 PROTEIN-RELATED"/>
    <property type="match status" value="1"/>
</dbReference>
<dbReference type="PANTHER" id="PTHR35008:SF9">
    <property type="entry name" value="CYTOCHROME C DOMAIN-CONTAINING PROTEIN"/>
    <property type="match status" value="1"/>
</dbReference>
<feature type="region of interest" description="Disordered" evidence="5">
    <location>
        <begin position="244"/>
        <end position="265"/>
    </location>
</feature>
<dbReference type="SUPFAM" id="SSF46626">
    <property type="entry name" value="Cytochrome c"/>
    <property type="match status" value="2"/>
</dbReference>
<dbReference type="InterPro" id="IPR009056">
    <property type="entry name" value="Cyt_c-like_dom"/>
</dbReference>
<dbReference type="InterPro" id="IPR051459">
    <property type="entry name" value="Cytochrome_c-type_DH"/>
</dbReference>
<evidence type="ECO:0000313" key="8">
    <source>
        <dbReference type="Proteomes" id="UP000078596"/>
    </source>
</evidence>
<dbReference type="GO" id="GO:0046872">
    <property type="term" value="F:metal ion binding"/>
    <property type="evidence" value="ECO:0007669"/>
    <property type="project" value="UniProtKB-KW"/>
</dbReference>
<dbReference type="PROSITE" id="PS51007">
    <property type="entry name" value="CYTC"/>
    <property type="match status" value="1"/>
</dbReference>
<dbReference type="Gene3D" id="1.10.760.10">
    <property type="entry name" value="Cytochrome c-like domain"/>
    <property type="match status" value="2"/>
</dbReference>